<organism evidence="2 3">
    <name type="scientific">Neohortaea acidophila</name>
    <dbReference type="NCBI Taxonomy" id="245834"/>
    <lineage>
        <taxon>Eukaryota</taxon>
        <taxon>Fungi</taxon>
        <taxon>Dikarya</taxon>
        <taxon>Ascomycota</taxon>
        <taxon>Pezizomycotina</taxon>
        <taxon>Dothideomycetes</taxon>
        <taxon>Dothideomycetidae</taxon>
        <taxon>Mycosphaerellales</taxon>
        <taxon>Teratosphaeriaceae</taxon>
        <taxon>Neohortaea</taxon>
    </lineage>
</organism>
<dbReference type="GeneID" id="54473774"/>
<protein>
    <submittedName>
        <fullName evidence="2">Uncharacterized protein</fullName>
    </submittedName>
</protein>
<dbReference type="RefSeq" id="XP_033593374.1">
    <property type="nucleotide sequence ID" value="XM_033732772.1"/>
</dbReference>
<keyword evidence="3" id="KW-1185">Reference proteome</keyword>
<gene>
    <name evidence="2" type="ORF">BDY17DRAFT_292143</name>
</gene>
<evidence type="ECO:0000313" key="2">
    <source>
        <dbReference type="EMBL" id="KAF2486805.1"/>
    </source>
</evidence>
<name>A0A6A6Q3E4_9PEZI</name>
<reference evidence="2" key="1">
    <citation type="journal article" date="2020" name="Stud. Mycol.">
        <title>101 Dothideomycetes genomes: a test case for predicting lifestyles and emergence of pathogens.</title>
        <authorList>
            <person name="Haridas S."/>
            <person name="Albert R."/>
            <person name="Binder M."/>
            <person name="Bloem J."/>
            <person name="Labutti K."/>
            <person name="Salamov A."/>
            <person name="Andreopoulos B."/>
            <person name="Baker S."/>
            <person name="Barry K."/>
            <person name="Bills G."/>
            <person name="Bluhm B."/>
            <person name="Cannon C."/>
            <person name="Castanera R."/>
            <person name="Culley D."/>
            <person name="Daum C."/>
            <person name="Ezra D."/>
            <person name="Gonzalez J."/>
            <person name="Henrissat B."/>
            <person name="Kuo A."/>
            <person name="Liang C."/>
            <person name="Lipzen A."/>
            <person name="Lutzoni F."/>
            <person name="Magnuson J."/>
            <person name="Mondo S."/>
            <person name="Nolan M."/>
            <person name="Ohm R."/>
            <person name="Pangilinan J."/>
            <person name="Park H.-J."/>
            <person name="Ramirez L."/>
            <person name="Alfaro M."/>
            <person name="Sun H."/>
            <person name="Tritt A."/>
            <person name="Yoshinaga Y."/>
            <person name="Zwiers L.-H."/>
            <person name="Turgeon B."/>
            <person name="Goodwin S."/>
            <person name="Spatafora J."/>
            <person name="Crous P."/>
            <person name="Grigoriev I."/>
        </authorList>
    </citation>
    <scope>NUCLEOTIDE SEQUENCE</scope>
    <source>
        <strain evidence="2">CBS 113389</strain>
    </source>
</reference>
<dbReference type="OrthoDB" id="5416172at2759"/>
<evidence type="ECO:0000256" key="1">
    <source>
        <dbReference type="SAM" id="MobiDB-lite"/>
    </source>
</evidence>
<dbReference type="EMBL" id="MU001632">
    <property type="protein sequence ID" value="KAF2486805.1"/>
    <property type="molecule type" value="Genomic_DNA"/>
</dbReference>
<dbReference type="Proteomes" id="UP000799767">
    <property type="component" value="Unassembled WGS sequence"/>
</dbReference>
<feature type="region of interest" description="Disordered" evidence="1">
    <location>
        <begin position="1"/>
        <end position="33"/>
    </location>
</feature>
<evidence type="ECO:0000313" key="3">
    <source>
        <dbReference type="Proteomes" id="UP000799767"/>
    </source>
</evidence>
<proteinExistence type="predicted"/>
<dbReference type="AlphaFoldDB" id="A0A6A6Q3E4"/>
<feature type="compositionally biased region" description="Basic and acidic residues" evidence="1">
    <location>
        <begin position="111"/>
        <end position="127"/>
    </location>
</feature>
<sequence length="156" mass="16600">MTSNQDPHQGGDLSDMAAKGTKMPNDAGDYEVLPSVPDEHQKAENPAFHNQFINSADPQGAVDNAVDMPRRFNDSGATGEVITGTGDQMPVDVEQKRFGLDEAGGPAAKGHSRDGKASSKHHKDEFGRFAGEGAEVDPAPGEEELEQDEIRDSKGV</sequence>
<feature type="region of interest" description="Disordered" evidence="1">
    <location>
        <begin position="53"/>
        <end position="156"/>
    </location>
</feature>
<accession>A0A6A6Q3E4</accession>